<feature type="domain" description="Polyketide synthase C-terminal extension" evidence="1">
    <location>
        <begin position="29"/>
        <end position="128"/>
    </location>
</feature>
<dbReference type="Gene3D" id="3.40.47.10">
    <property type="match status" value="1"/>
</dbReference>
<evidence type="ECO:0000259" key="1">
    <source>
        <dbReference type="Pfam" id="PF16197"/>
    </source>
</evidence>
<dbReference type="Gene3D" id="3.30.70.3290">
    <property type="match status" value="1"/>
</dbReference>
<evidence type="ECO:0000313" key="2">
    <source>
        <dbReference type="RefSeq" id="XP_028152195.1"/>
    </source>
</evidence>
<organism evidence="2">
    <name type="scientific">Diabrotica virgifera virgifera</name>
    <name type="common">western corn rootworm</name>
    <dbReference type="NCBI Taxonomy" id="50390"/>
    <lineage>
        <taxon>Eukaryota</taxon>
        <taxon>Metazoa</taxon>
        <taxon>Ecdysozoa</taxon>
        <taxon>Arthropoda</taxon>
        <taxon>Hexapoda</taxon>
        <taxon>Insecta</taxon>
        <taxon>Pterygota</taxon>
        <taxon>Neoptera</taxon>
        <taxon>Endopterygota</taxon>
        <taxon>Coleoptera</taxon>
        <taxon>Polyphaga</taxon>
        <taxon>Cucujiformia</taxon>
        <taxon>Chrysomeloidea</taxon>
        <taxon>Chrysomelidae</taxon>
        <taxon>Galerucinae</taxon>
        <taxon>Diabroticina</taxon>
        <taxon>Diabroticites</taxon>
        <taxon>Diabrotica</taxon>
    </lineage>
</organism>
<dbReference type="InParanoid" id="A0A6P7H8D6"/>
<dbReference type="AlphaFoldDB" id="A0A6P7H8D6"/>
<dbReference type="PANTHER" id="PTHR43775:SF23">
    <property type="entry name" value="FATTY ACID SYNTHASE 3"/>
    <property type="match status" value="1"/>
</dbReference>
<gene>
    <name evidence="2" type="primary">LOC114345596</name>
</gene>
<accession>A0A6P7H8D6</accession>
<dbReference type="RefSeq" id="XP_028152195.1">
    <property type="nucleotide sequence ID" value="XM_028296394.1"/>
</dbReference>
<dbReference type="Pfam" id="PF16197">
    <property type="entry name" value="KAsynt_C_assoc"/>
    <property type="match status" value="1"/>
</dbReference>
<dbReference type="SUPFAM" id="SSF53901">
    <property type="entry name" value="Thiolase-like"/>
    <property type="match status" value="1"/>
</dbReference>
<protein>
    <submittedName>
        <fullName evidence="2">Fatty acid synthase-like</fullName>
    </submittedName>
</protein>
<dbReference type="InterPro" id="IPR032821">
    <property type="entry name" value="PKS_assoc"/>
</dbReference>
<dbReference type="GO" id="GO:0006633">
    <property type="term" value="P:fatty acid biosynthetic process"/>
    <property type="evidence" value="ECO:0007669"/>
    <property type="project" value="TreeGrafter"/>
</dbReference>
<feature type="non-terminal residue" evidence="2">
    <location>
        <position position="128"/>
    </location>
</feature>
<name>A0A6P7H8D6_DIAVI</name>
<dbReference type="PANTHER" id="PTHR43775">
    <property type="entry name" value="FATTY ACID SYNTHASE"/>
    <property type="match status" value="1"/>
</dbReference>
<proteinExistence type="predicted"/>
<dbReference type="InterPro" id="IPR016039">
    <property type="entry name" value="Thiolase-like"/>
</dbReference>
<dbReference type="InterPro" id="IPR050091">
    <property type="entry name" value="PKS_NRPS_Biosynth_Enz"/>
</dbReference>
<reference evidence="2" key="1">
    <citation type="submission" date="2025-08" db="UniProtKB">
        <authorList>
            <consortium name="RefSeq"/>
        </authorList>
    </citation>
    <scope>IDENTIFICATION</scope>
    <source>
        <tissue evidence="2">Whole insect</tissue>
    </source>
</reference>
<sequence>MILELVWNVDSIIAYETGLIPPNIHYTCPRDEILGLVEKRMIVVTEKTPFKDKRGLIGVNNFGFGGVNCHVLLRANHKEKINSGLPKDNIPRVICVSGRTSEALLTIFDEIKSHTLDAEYVRLLHNIF</sequence>
<dbReference type="GO" id="GO:0004312">
    <property type="term" value="F:fatty acid synthase activity"/>
    <property type="evidence" value="ECO:0007669"/>
    <property type="project" value="TreeGrafter"/>
</dbReference>